<feature type="transmembrane region" description="Helical" evidence="1">
    <location>
        <begin position="45"/>
        <end position="66"/>
    </location>
</feature>
<evidence type="ECO:0000313" key="3">
    <source>
        <dbReference type="Proteomes" id="UP000521017"/>
    </source>
</evidence>
<gene>
    <name evidence="2" type="ORF">HDF25_001928</name>
</gene>
<comment type="caution">
    <text evidence="2">The sequence shown here is derived from an EMBL/GenBank/DDBJ whole genome shotgun (WGS) entry which is preliminary data.</text>
</comment>
<evidence type="ECO:0000313" key="2">
    <source>
        <dbReference type="EMBL" id="MBB6499786.1"/>
    </source>
</evidence>
<dbReference type="Proteomes" id="UP000521017">
    <property type="component" value="Unassembled WGS sequence"/>
</dbReference>
<reference evidence="2 3" key="1">
    <citation type="submission" date="2020-08" db="EMBL/GenBank/DDBJ databases">
        <title>Genomic Encyclopedia of Type Strains, Phase IV (KMG-V): Genome sequencing to study the core and pangenomes of soil and plant-associated prokaryotes.</title>
        <authorList>
            <person name="Whitman W."/>
        </authorList>
    </citation>
    <scope>NUCLEOTIDE SEQUENCE [LARGE SCALE GENOMIC DNA]</scope>
    <source>
        <strain evidence="2 3">M2T3</strain>
    </source>
</reference>
<keyword evidence="1" id="KW-0812">Transmembrane</keyword>
<dbReference type="AlphaFoldDB" id="A0A7X0MIC5"/>
<dbReference type="EMBL" id="JACHCC010000004">
    <property type="protein sequence ID" value="MBB6499786.1"/>
    <property type="molecule type" value="Genomic_DNA"/>
</dbReference>
<dbReference type="RefSeq" id="WP_184624502.1">
    <property type="nucleotide sequence ID" value="NZ_JACHCC010000004.1"/>
</dbReference>
<accession>A0A7X0MIC5</accession>
<sequence>MKTASVQHLNTTINNELYASYQSGVTKLTNINTYIMNKLTNVSPFLLLLIPVFVMMVFTITTSTTLNNSSEVAMKAAPATEMAKLTTYQAK</sequence>
<keyword evidence="1" id="KW-0472">Membrane</keyword>
<organism evidence="2 3">
    <name type="scientific">Pedobacter cryoconitis</name>
    <dbReference type="NCBI Taxonomy" id="188932"/>
    <lineage>
        <taxon>Bacteria</taxon>
        <taxon>Pseudomonadati</taxon>
        <taxon>Bacteroidota</taxon>
        <taxon>Sphingobacteriia</taxon>
        <taxon>Sphingobacteriales</taxon>
        <taxon>Sphingobacteriaceae</taxon>
        <taxon>Pedobacter</taxon>
    </lineage>
</organism>
<protein>
    <submittedName>
        <fullName evidence="2">Uncharacterized protein</fullName>
    </submittedName>
</protein>
<keyword evidence="1" id="KW-1133">Transmembrane helix</keyword>
<name>A0A7X0MIC5_9SPHI</name>
<evidence type="ECO:0000256" key="1">
    <source>
        <dbReference type="SAM" id="Phobius"/>
    </source>
</evidence>
<proteinExistence type="predicted"/>